<feature type="region of interest" description="Disordered" evidence="1">
    <location>
        <begin position="1"/>
        <end position="39"/>
    </location>
</feature>
<protein>
    <submittedName>
        <fullName evidence="2">Uncharacterized protein</fullName>
    </submittedName>
</protein>
<evidence type="ECO:0000256" key="1">
    <source>
        <dbReference type="SAM" id="MobiDB-lite"/>
    </source>
</evidence>
<feature type="compositionally biased region" description="Polar residues" evidence="1">
    <location>
        <begin position="1"/>
        <end position="13"/>
    </location>
</feature>
<dbReference type="EMBL" id="LOTN01000034">
    <property type="protein sequence ID" value="KUZ89668.1"/>
    <property type="molecule type" value="Genomic_DNA"/>
</dbReference>
<name>A0A117XR84_9BURK</name>
<dbReference type="AlphaFoldDB" id="A0A117XR84"/>
<sequence length="237" mass="24528">MTIKATNYSNGTYAYSVPEHESSRKADDSTSPESSLRDLLKRNEQVRVALSDLGRSSAQSAKEYARRRLEEIEDMLRKLAMLGLSPKQLAAMLKEVKGLVEQYQAAGKALGAAMSVDSPTASGDAGNANNMAAAVDGASEAAAGVNAAPLDASPPVTSATTGNPTTAGDAISPSGALSQAGAGGQASPASAYRAMADNLSRTNDAATADVNFMAHAKSLLERLKSMLKHANEQGRSR</sequence>
<comment type="caution">
    <text evidence="2">The sequence shown here is derived from an EMBL/GenBank/DDBJ whole genome shotgun (WGS) entry which is preliminary data.</text>
</comment>
<proteinExistence type="predicted"/>
<evidence type="ECO:0000313" key="3">
    <source>
        <dbReference type="Proteomes" id="UP000065521"/>
    </source>
</evidence>
<evidence type="ECO:0000313" key="2">
    <source>
        <dbReference type="EMBL" id="KUZ89668.1"/>
    </source>
</evidence>
<gene>
    <name evidence="2" type="ORF">WI38_16045</name>
</gene>
<dbReference type="Proteomes" id="UP000065521">
    <property type="component" value="Unassembled WGS sequence"/>
</dbReference>
<feature type="compositionally biased region" description="Basic and acidic residues" evidence="1">
    <location>
        <begin position="18"/>
        <end position="28"/>
    </location>
</feature>
<accession>A0A117XR84</accession>
<reference evidence="2 3" key="1">
    <citation type="submission" date="2015-11" db="EMBL/GenBank/DDBJ databases">
        <title>Expanding the genomic diversity of Burkholderia species for the development of highly accurate diagnostics.</title>
        <authorList>
            <person name="Sahl J."/>
            <person name="Keim P."/>
            <person name="Wagner D."/>
        </authorList>
    </citation>
    <scope>NUCLEOTIDE SEQUENCE [LARGE SCALE GENOMIC DNA]</scope>
    <source>
        <strain evidence="2 3">RF32-BP4</strain>
    </source>
</reference>
<organism evidence="2 3">
    <name type="scientific">Burkholderia ubonensis</name>
    <dbReference type="NCBI Taxonomy" id="101571"/>
    <lineage>
        <taxon>Bacteria</taxon>
        <taxon>Pseudomonadati</taxon>
        <taxon>Pseudomonadota</taxon>
        <taxon>Betaproteobacteria</taxon>
        <taxon>Burkholderiales</taxon>
        <taxon>Burkholderiaceae</taxon>
        <taxon>Burkholderia</taxon>
        <taxon>Burkholderia cepacia complex</taxon>
    </lineage>
</organism>
<dbReference type="RefSeq" id="WP_059633866.1">
    <property type="nucleotide sequence ID" value="NZ_LOTK01000044.1"/>
</dbReference>